<reference evidence="2 3" key="1">
    <citation type="journal article" date="2021" name="Elife">
        <title>Chloroplast acquisition without the gene transfer in kleptoplastic sea slugs, Plakobranchus ocellatus.</title>
        <authorList>
            <person name="Maeda T."/>
            <person name="Takahashi S."/>
            <person name="Yoshida T."/>
            <person name="Shimamura S."/>
            <person name="Takaki Y."/>
            <person name="Nagai Y."/>
            <person name="Toyoda A."/>
            <person name="Suzuki Y."/>
            <person name="Arimoto A."/>
            <person name="Ishii H."/>
            <person name="Satoh N."/>
            <person name="Nishiyama T."/>
            <person name="Hasebe M."/>
            <person name="Maruyama T."/>
            <person name="Minagawa J."/>
            <person name="Obokata J."/>
            <person name="Shigenobu S."/>
        </authorList>
    </citation>
    <scope>NUCLEOTIDE SEQUENCE [LARGE SCALE GENOMIC DNA]</scope>
</reference>
<accession>A0AAV3ZK46</accession>
<keyword evidence="3" id="KW-1185">Reference proteome</keyword>
<evidence type="ECO:0000313" key="3">
    <source>
        <dbReference type="Proteomes" id="UP000735302"/>
    </source>
</evidence>
<evidence type="ECO:0000256" key="1">
    <source>
        <dbReference type="SAM" id="MobiDB-lite"/>
    </source>
</evidence>
<dbReference type="Proteomes" id="UP000735302">
    <property type="component" value="Unassembled WGS sequence"/>
</dbReference>
<evidence type="ECO:0000313" key="2">
    <source>
        <dbReference type="EMBL" id="GFN94253.1"/>
    </source>
</evidence>
<dbReference type="AlphaFoldDB" id="A0AAV3ZK46"/>
<feature type="compositionally biased region" description="Basic and acidic residues" evidence="1">
    <location>
        <begin position="35"/>
        <end position="46"/>
    </location>
</feature>
<protein>
    <submittedName>
        <fullName evidence="2">Uncharacterized protein</fullName>
    </submittedName>
</protein>
<comment type="caution">
    <text evidence="2">The sequence shown here is derived from an EMBL/GenBank/DDBJ whole genome shotgun (WGS) entry which is preliminary data.</text>
</comment>
<feature type="region of interest" description="Disordered" evidence="1">
    <location>
        <begin position="20"/>
        <end position="58"/>
    </location>
</feature>
<proteinExistence type="predicted"/>
<name>A0AAV3ZK46_9GAST</name>
<organism evidence="2 3">
    <name type="scientific">Plakobranchus ocellatus</name>
    <dbReference type="NCBI Taxonomy" id="259542"/>
    <lineage>
        <taxon>Eukaryota</taxon>
        <taxon>Metazoa</taxon>
        <taxon>Spiralia</taxon>
        <taxon>Lophotrochozoa</taxon>
        <taxon>Mollusca</taxon>
        <taxon>Gastropoda</taxon>
        <taxon>Heterobranchia</taxon>
        <taxon>Euthyneura</taxon>
        <taxon>Panpulmonata</taxon>
        <taxon>Sacoglossa</taxon>
        <taxon>Placobranchoidea</taxon>
        <taxon>Plakobranchidae</taxon>
        <taxon>Plakobranchus</taxon>
    </lineage>
</organism>
<sequence>MTLRPDHWVWVLYIASPRQGDLKLSSPPSGQDADGGARTRDRRVPADLRAGSLATVPPTPRIGSALDFELR</sequence>
<gene>
    <name evidence="2" type="ORF">PoB_002075900</name>
</gene>
<dbReference type="EMBL" id="BLXT01002422">
    <property type="protein sequence ID" value="GFN94253.1"/>
    <property type="molecule type" value="Genomic_DNA"/>
</dbReference>